<evidence type="ECO:0000313" key="2">
    <source>
        <dbReference type="EMBL" id="MCS5736953.1"/>
    </source>
</evidence>
<reference evidence="2" key="1">
    <citation type="submission" date="2022-08" db="EMBL/GenBank/DDBJ databases">
        <authorList>
            <person name="Deng Y."/>
            <person name="Han X.-F."/>
            <person name="Zhang Y.-Q."/>
        </authorList>
    </citation>
    <scope>NUCLEOTIDE SEQUENCE</scope>
    <source>
        <strain evidence="2">CPCC 203386</strain>
    </source>
</reference>
<evidence type="ECO:0000256" key="1">
    <source>
        <dbReference type="SAM" id="MobiDB-lite"/>
    </source>
</evidence>
<keyword evidence="3" id="KW-1185">Reference proteome</keyword>
<feature type="compositionally biased region" description="Polar residues" evidence="1">
    <location>
        <begin position="1"/>
        <end position="39"/>
    </location>
</feature>
<dbReference type="RefSeq" id="WP_259543197.1">
    <property type="nucleotide sequence ID" value="NZ_JANLCJ010000299.1"/>
</dbReference>
<dbReference type="EMBL" id="JANLCJ010000299">
    <property type="protein sequence ID" value="MCS5736953.1"/>
    <property type="molecule type" value="Genomic_DNA"/>
</dbReference>
<gene>
    <name evidence="2" type="ORF">N1032_24820</name>
</gene>
<protein>
    <recommendedName>
        <fullName evidence="4">Type III helper protein HrpK1</fullName>
    </recommendedName>
</protein>
<name>A0ABT2HAH7_9MICO</name>
<accession>A0ABT2HAH7</accession>
<comment type="caution">
    <text evidence="2">The sequence shown here is derived from an EMBL/GenBank/DDBJ whole genome shotgun (WGS) entry which is preliminary data.</text>
</comment>
<evidence type="ECO:0000313" key="3">
    <source>
        <dbReference type="Proteomes" id="UP001165586"/>
    </source>
</evidence>
<sequence length="115" mass="12089">NVAVTDQTPTPDVSVGQSGNVTTPALGSTIQESNTQTDGQGIKKNKGNQSLIQRMNTSSSDQWDNFTGQGIYDKSNKANLDAQGNLKAKNALGFGDKLNAGMTLASLIGNAFDRQ</sequence>
<evidence type="ECO:0008006" key="4">
    <source>
        <dbReference type="Google" id="ProtNLM"/>
    </source>
</evidence>
<feature type="region of interest" description="Disordered" evidence="1">
    <location>
        <begin position="1"/>
        <end position="45"/>
    </location>
</feature>
<organism evidence="2 3">
    <name type="scientific">Herbiconiux daphne</name>
    <dbReference type="NCBI Taxonomy" id="2970914"/>
    <lineage>
        <taxon>Bacteria</taxon>
        <taxon>Bacillati</taxon>
        <taxon>Actinomycetota</taxon>
        <taxon>Actinomycetes</taxon>
        <taxon>Micrococcales</taxon>
        <taxon>Microbacteriaceae</taxon>
        <taxon>Herbiconiux</taxon>
    </lineage>
</organism>
<feature type="non-terminal residue" evidence="2">
    <location>
        <position position="1"/>
    </location>
</feature>
<dbReference type="Proteomes" id="UP001165586">
    <property type="component" value="Unassembled WGS sequence"/>
</dbReference>
<proteinExistence type="predicted"/>